<evidence type="ECO:0000313" key="2">
    <source>
        <dbReference type="Proteomes" id="UP000030680"/>
    </source>
</evidence>
<sequence>MINPKSKSLLGWPPFFPNCNWPAILPPLPLIFPHGNFKITIAYPHFELTPLQFGPNPSPTHFPPRHFSNHNCPFTCRIEPSPICPNPSPTHFPPCQFLNHN</sequence>
<reference evidence="2" key="1">
    <citation type="journal article" date="2013" name="Science">
        <title>Gene transfer from bacteria and archaea facilitated evolution of an extremophilic eukaryote.</title>
        <authorList>
            <person name="Schonknecht G."/>
            <person name="Chen W.H."/>
            <person name="Ternes C.M."/>
            <person name="Barbier G.G."/>
            <person name="Shrestha R.P."/>
            <person name="Stanke M."/>
            <person name="Brautigam A."/>
            <person name="Baker B.J."/>
            <person name="Banfield J.F."/>
            <person name="Garavito R.M."/>
            <person name="Carr K."/>
            <person name="Wilkerson C."/>
            <person name="Rensing S.A."/>
            <person name="Gagneul D."/>
            <person name="Dickenson N.E."/>
            <person name="Oesterhelt C."/>
            <person name="Lercher M.J."/>
            <person name="Weber A.P."/>
        </authorList>
    </citation>
    <scope>NUCLEOTIDE SEQUENCE [LARGE SCALE GENOMIC DNA]</scope>
    <source>
        <strain evidence="2">074W</strain>
    </source>
</reference>
<dbReference type="EMBL" id="KB454818">
    <property type="protein sequence ID" value="EME25779.1"/>
    <property type="molecule type" value="Genomic_DNA"/>
</dbReference>
<dbReference type="KEGG" id="gsl:Gasu_65600"/>
<evidence type="ECO:0000313" key="1">
    <source>
        <dbReference type="EMBL" id="EME25779.1"/>
    </source>
</evidence>
<protein>
    <submittedName>
        <fullName evidence="1">Uncharacterized protein</fullName>
    </submittedName>
</protein>
<dbReference type="Gramene" id="EME25779">
    <property type="protein sequence ID" value="EME25779"/>
    <property type="gene ID" value="Gasu_65600"/>
</dbReference>
<proteinExistence type="predicted"/>
<dbReference type="Proteomes" id="UP000030680">
    <property type="component" value="Unassembled WGS sequence"/>
</dbReference>
<accession>M2XQS1</accession>
<organism evidence="1 2">
    <name type="scientific">Galdieria sulphuraria</name>
    <name type="common">Red alga</name>
    <dbReference type="NCBI Taxonomy" id="130081"/>
    <lineage>
        <taxon>Eukaryota</taxon>
        <taxon>Rhodophyta</taxon>
        <taxon>Bangiophyceae</taxon>
        <taxon>Galdieriales</taxon>
        <taxon>Galdieriaceae</taxon>
        <taxon>Galdieria</taxon>
    </lineage>
</organism>
<dbReference type="GeneID" id="17084773"/>
<dbReference type="AlphaFoldDB" id="M2XQS1"/>
<gene>
    <name evidence="1" type="ORF">Gasu_65600</name>
</gene>
<name>M2XQS1_GALSU</name>
<dbReference type="RefSeq" id="XP_005702299.1">
    <property type="nucleotide sequence ID" value="XM_005702242.1"/>
</dbReference>
<keyword evidence="2" id="KW-1185">Reference proteome</keyword>